<sequence>MTDTDKTAFFSAVLKTIASTRNHGTDQDEHTRGVVEPAARIRAVEEETGERPLTPGETGEVLDLLETTFRAKRTPDEEREYYLRYIERVSGVSRASLDVSAR</sequence>
<evidence type="ECO:0000313" key="2">
    <source>
        <dbReference type="Proteomes" id="UP000182100"/>
    </source>
</evidence>
<reference evidence="2" key="1">
    <citation type="submission" date="2016-10" db="EMBL/GenBank/DDBJ databases">
        <authorList>
            <person name="Varghese N."/>
            <person name="Submissions S."/>
        </authorList>
    </citation>
    <scope>NUCLEOTIDE SEQUENCE [LARGE SCALE GENOMIC DNA]</scope>
    <source>
        <strain evidence="2">CGMCC 4.3504</strain>
    </source>
</reference>
<protein>
    <submittedName>
        <fullName evidence="1">Uncharacterized protein</fullName>
    </submittedName>
</protein>
<proteinExistence type="predicted"/>
<dbReference type="RefSeq" id="WP_055574518.1">
    <property type="nucleotide sequence ID" value="NZ_FMZK01000016.1"/>
</dbReference>
<dbReference type="Proteomes" id="UP000182100">
    <property type="component" value="Unassembled WGS sequence"/>
</dbReference>
<dbReference type="AlphaFoldDB" id="A0A1G6ZSN9"/>
<accession>A0A1G6ZSN9</accession>
<gene>
    <name evidence="1" type="ORF">SAMN05216505_1165</name>
</gene>
<organism evidence="1 2">
    <name type="scientific">Streptomyces prasinopilosus</name>
    <dbReference type="NCBI Taxonomy" id="67344"/>
    <lineage>
        <taxon>Bacteria</taxon>
        <taxon>Bacillati</taxon>
        <taxon>Actinomycetota</taxon>
        <taxon>Actinomycetes</taxon>
        <taxon>Kitasatosporales</taxon>
        <taxon>Streptomycetaceae</taxon>
        <taxon>Streptomyces</taxon>
    </lineage>
</organism>
<dbReference type="EMBL" id="FMZK01000016">
    <property type="protein sequence ID" value="SDE05559.1"/>
    <property type="molecule type" value="Genomic_DNA"/>
</dbReference>
<evidence type="ECO:0000313" key="1">
    <source>
        <dbReference type="EMBL" id="SDE05559.1"/>
    </source>
</evidence>
<name>A0A1G6ZSN9_9ACTN</name>
<dbReference type="STRING" id="67344.SAMN05216505_1165"/>
<keyword evidence="2" id="KW-1185">Reference proteome</keyword>